<evidence type="ECO:0000259" key="2">
    <source>
        <dbReference type="Pfam" id="PF23156"/>
    </source>
</evidence>
<dbReference type="AlphaFoldDB" id="A0A0A8XP81"/>
<accession>A0A0A8XP81</accession>
<organism evidence="3">
    <name type="scientific">Arundo donax</name>
    <name type="common">Giant reed</name>
    <name type="synonym">Donax arundinaceus</name>
    <dbReference type="NCBI Taxonomy" id="35708"/>
    <lineage>
        <taxon>Eukaryota</taxon>
        <taxon>Viridiplantae</taxon>
        <taxon>Streptophyta</taxon>
        <taxon>Embryophyta</taxon>
        <taxon>Tracheophyta</taxon>
        <taxon>Spermatophyta</taxon>
        <taxon>Magnoliopsida</taxon>
        <taxon>Liliopsida</taxon>
        <taxon>Poales</taxon>
        <taxon>Poaceae</taxon>
        <taxon>PACMAD clade</taxon>
        <taxon>Arundinoideae</taxon>
        <taxon>Arundineae</taxon>
        <taxon>Arundo</taxon>
    </lineage>
</organism>
<reference evidence="3" key="1">
    <citation type="submission" date="2014-09" db="EMBL/GenBank/DDBJ databases">
        <authorList>
            <person name="Magalhaes I.L.F."/>
            <person name="Oliveira U."/>
            <person name="Santos F.R."/>
            <person name="Vidigal T.H.D.A."/>
            <person name="Brescovit A.D."/>
            <person name="Santos A.J."/>
        </authorList>
    </citation>
    <scope>NUCLEOTIDE SEQUENCE</scope>
    <source>
        <tissue evidence="3">Shoot tissue taken approximately 20 cm above the soil surface</tissue>
    </source>
</reference>
<evidence type="ECO:0000313" key="3">
    <source>
        <dbReference type="EMBL" id="JAD14398.1"/>
    </source>
</evidence>
<dbReference type="Pfam" id="PF23156">
    <property type="entry name" value="DUF7054"/>
    <property type="match status" value="1"/>
</dbReference>
<protein>
    <recommendedName>
        <fullName evidence="2">DUF7054 domain-containing protein</fullName>
    </recommendedName>
</protein>
<dbReference type="PANTHER" id="PTHR33270">
    <property type="entry name" value="BNAC05G50380D PROTEIN"/>
    <property type="match status" value="1"/>
</dbReference>
<dbReference type="InterPro" id="IPR055482">
    <property type="entry name" value="DUF7054"/>
</dbReference>
<feature type="region of interest" description="Disordered" evidence="1">
    <location>
        <begin position="1"/>
        <end position="86"/>
    </location>
</feature>
<dbReference type="PANTHER" id="PTHR33270:SF24">
    <property type="entry name" value="EXPRESSED PROTEIN"/>
    <property type="match status" value="1"/>
</dbReference>
<dbReference type="EMBL" id="GBRH01283497">
    <property type="protein sequence ID" value="JAD14398.1"/>
    <property type="molecule type" value="Transcribed_RNA"/>
</dbReference>
<reference evidence="3" key="2">
    <citation type="journal article" date="2015" name="Data Brief">
        <title>Shoot transcriptome of the giant reed, Arundo donax.</title>
        <authorList>
            <person name="Barrero R.A."/>
            <person name="Guerrero F.D."/>
            <person name="Moolhuijzen P."/>
            <person name="Goolsby J.A."/>
            <person name="Tidwell J."/>
            <person name="Bellgard S.E."/>
            <person name="Bellgard M.I."/>
        </authorList>
    </citation>
    <scope>NUCLEOTIDE SEQUENCE</scope>
    <source>
        <tissue evidence="3">Shoot tissue taken approximately 20 cm above the soil surface</tissue>
    </source>
</reference>
<feature type="domain" description="DUF7054" evidence="2">
    <location>
        <begin position="89"/>
        <end position="172"/>
    </location>
</feature>
<sequence length="214" mass="22622">MPPLAPPHGEKSCSGGGRGRQRQEPGGAWQRSASFHGRGAEQRLSPKQRPKTQPDLLAGMRGRSFCSPAGGSRGPPPAAAAAESGVRTPSKVLVSVTVQRSMWPLHVMASAEWSVADLMAAAVGLYVKEGRRPPLPSADPAAFGLHYSQFSLESLDPSEKVMELGSRSFFLCPKSPALDQAASSSSSDGANMAISKASGKSPAWLSYTQFWPMM</sequence>
<dbReference type="InterPro" id="IPR040358">
    <property type="entry name" value="At4g22758-like"/>
</dbReference>
<proteinExistence type="predicted"/>
<evidence type="ECO:0000256" key="1">
    <source>
        <dbReference type="SAM" id="MobiDB-lite"/>
    </source>
</evidence>
<name>A0A0A8XP81_ARUDO</name>